<proteinExistence type="predicted"/>
<accession>A0A7C9CQM5</accession>
<name>A0A7C9CQM5_OPUST</name>
<sequence>MDLQRRKKPPDLPLQIALFLHQSHHALTLDLLGTPRHLLLVTHDPVVRPRVSLVSSQISFWPSDFGGYCSVAWCLLHDLILRGVGTKGRAWNVVSFRPD</sequence>
<reference evidence="1" key="1">
    <citation type="journal article" date="2013" name="J. Plant Res.">
        <title>Effect of fungi and light on seed germination of three Opuntia species from semiarid lands of central Mexico.</title>
        <authorList>
            <person name="Delgado-Sanchez P."/>
            <person name="Jimenez-Bremont J.F."/>
            <person name="Guerrero-Gonzalez Mde L."/>
            <person name="Flores J."/>
        </authorList>
    </citation>
    <scope>NUCLEOTIDE SEQUENCE</scope>
    <source>
        <tissue evidence="1">Cladode</tissue>
    </source>
</reference>
<reference evidence="1" key="2">
    <citation type="submission" date="2020-07" db="EMBL/GenBank/DDBJ databases">
        <authorList>
            <person name="Vera ALvarez R."/>
            <person name="Arias-Moreno D.M."/>
            <person name="Jimenez-Jacinto V."/>
            <person name="Jimenez-Bremont J.F."/>
            <person name="Swaminathan K."/>
            <person name="Moose S.P."/>
            <person name="Guerrero-Gonzalez M.L."/>
            <person name="Marino-Ramirez L."/>
            <person name="Landsman D."/>
            <person name="Rodriguez-Kessler M."/>
            <person name="Delgado-Sanchez P."/>
        </authorList>
    </citation>
    <scope>NUCLEOTIDE SEQUENCE</scope>
    <source>
        <tissue evidence="1">Cladode</tissue>
    </source>
</reference>
<dbReference type="EMBL" id="GISG01035097">
    <property type="protein sequence ID" value="MBA4621743.1"/>
    <property type="molecule type" value="Transcribed_RNA"/>
</dbReference>
<organism evidence="1">
    <name type="scientific">Opuntia streptacantha</name>
    <name type="common">Prickly pear cactus</name>
    <name type="synonym">Opuntia cardona</name>
    <dbReference type="NCBI Taxonomy" id="393608"/>
    <lineage>
        <taxon>Eukaryota</taxon>
        <taxon>Viridiplantae</taxon>
        <taxon>Streptophyta</taxon>
        <taxon>Embryophyta</taxon>
        <taxon>Tracheophyta</taxon>
        <taxon>Spermatophyta</taxon>
        <taxon>Magnoliopsida</taxon>
        <taxon>eudicotyledons</taxon>
        <taxon>Gunneridae</taxon>
        <taxon>Pentapetalae</taxon>
        <taxon>Caryophyllales</taxon>
        <taxon>Cactineae</taxon>
        <taxon>Cactaceae</taxon>
        <taxon>Opuntioideae</taxon>
        <taxon>Opuntia</taxon>
    </lineage>
</organism>
<protein>
    <submittedName>
        <fullName evidence="1">Uncharacterized protein</fullName>
    </submittedName>
</protein>
<evidence type="ECO:0000313" key="1">
    <source>
        <dbReference type="EMBL" id="MBA4621743.1"/>
    </source>
</evidence>
<dbReference type="AlphaFoldDB" id="A0A7C9CQM5"/>
<dbReference type="EMBL" id="GISG01035100">
    <property type="protein sequence ID" value="MBA4621746.1"/>
    <property type="molecule type" value="Transcribed_RNA"/>
</dbReference>